<organism evidence="13 14">
    <name type="scientific">Croceicoccus esteveae</name>
    <dbReference type="NCBI Taxonomy" id="3075597"/>
    <lineage>
        <taxon>Bacteria</taxon>
        <taxon>Pseudomonadati</taxon>
        <taxon>Pseudomonadota</taxon>
        <taxon>Alphaproteobacteria</taxon>
        <taxon>Sphingomonadales</taxon>
        <taxon>Erythrobacteraceae</taxon>
        <taxon>Croceicoccus</taxon>
    </lineage>
</organism>
<keyword evidence="14" id="KW-1185">Reference proteome</keyword>
<evidence type="ECO:0000256" key="1">
    <source>
        <dbReference type="ARBA" id="ARBA00004651"/>
    </source>
</evidence>
<comment type="caution">
    <text evidence="13">The sequence shown here is derived from an EMBL/GenBank/DDBJ whole genome shotgun (WGS) entry which is preliminary data.</text>
</comment>
<dbReference type="InterPro" id="IPR048634">
    <property type="entry name" value="SecD_SecF_C"/>
</dbReference>
<evidence type="ECO:0000313" key="13">
    <source>
        <dbReference type="EMBL" id="MDT0576543.1"/>
    </source>
</evidence>
<sequence>MLDFPRWKVIWLITITVLGVFFALPSLVSLAGGNWPNWLPDPEVNLGLDLAGGSHILLEADVEQVRAQRLESMEEDVRRVLRDTSPQVQTGEISRSAGRLTFMVEDSGQIDAAREALLPLTEGVGLTGQRDWTIRVADGTRIILAPTDQGLEQSIELAMDTATDVVRRRIDELGTREPTIIRQGSDRIVVQVPGLRDPQALKDLLGQTAKLEFKLVDQSAAPSDLTQGIAPPGSQLLNFAPGANQQGQIAVKRLGGIQGDQLTDARQGYDQNGAPVVNITFNQEGGRRFAQLTTQNVNKPFAIILDGEALSAPNINEPILGGTAQISGGFTVETANALAISLRSGALPVDLQVVEERTVGPDLGADSIRKGMLALIVGGAAVMAFMVVTYGRFGVYANFAIVLNVLMIFGIMAVLGSTLTLPGIAGFVLTIGTAVDANVLINERIREERRRNRRVLQSVEVGYREARRAIFDANITNVIAGVLLFLFGSGPVRGFAIVLIIGIVTSVFTAVTLSRMWVARYLRKRRPAELQI</sequence>
<evidence type="ECO:0000256" key="7">
    <source>
        <dbReference type="ARBA" id="ARBA00023010"/>
    </source>
</evidence>
<comment type="similarity">
    <text evidence="9">Belongs to the SecD/SecF family. SecD subfamily.</text>
</comment>
<dbReference type="InterPro" id="IPR005791">
    <property type="entry name" value="SecD"/>
</dbReference>
<feature type="domain" description="Protein translocase subunit SecDF P1" evidence="11">
    <location>
        <begin position="159"/>
        <end position="218"/>
    </location>
</feature>
<keyword evidence="8 9" id="KW-0472">Membrane</keyword>
<dbReference type="PANTHER" id="PTHR30081">
    <property type="entry name" value="PROTEIN-EXPORT MEMBRANE PROTEIN SEC"/>
    <property type="match status" value="1"/>
</dbReference>
<evidence type="ECO:0000256" key="6">
    <source>
        <dbReference type="ARBA" id="ARBA00022989"/>
    </source>
</evidence>
<name>A0ABU2ZKG4_9SPHN</name>
<keyword evidence="5 9" id="KW-0653">Protein transport</keyword>
<feature type="transmembrane region" description="Helical" evidence="9">
    <location>
        <begin position="494"/>
        <end position="518"/>
    </location>
</feature>
<dbReference type="Pfam" id="PF07549">
    <property type="entry name" value="Sec_GG"/>
    <property type="match status" value="1"/>
</dbReference>
<reference evidence="13 14" key="1">
    <citation type="submission" date="2023-09" db="EMBL/GenBank/DDBJ databases">
        <authorList>
            <person name="Rey-Velasco X."/>
        </authorList>
    </citation>
    <scope>NUCLEOTIDE SEQUENCE [LARGE SCALE GENOMIC DNA]</scope>
    <source>
        <strain evidence="13 14">F390</strain>
    </source>
</reference>
<protein>
    <recommendedName>
        <fullName evidence="9">Protein translocase subunit SecD</fullName>
    </recommendedName>
</protein>
<gene>
    <name evidence="9 13" type="primary">secD</name>
    <name evidence="13" type="ORF">RM533_10130</name>
</gene>
<evidence type="ECO:0000256" key="2">
    <source>
        <dbReference type="ARBA" id="ARBA00022448"/>
    </source>
</evidence>
<dbReference type="HAMAP" id="MF_01463_B">
    <property type="entry name" value="SecD_B"/>
    <property type="match status" value="1"/>
</dbReference>
<dbReference type="SUPFAM" id="SSF82866">
    <property type="entry name" value="Multidrug efflux transporter AcrB transmembrane domain"/>
    <property type="match status" value="1"/>
</dbReference>
<evidence type="ECO:0000256" key="8">
    <source>
        <dbReference type="ARBA" id="ARBA00023136"/>
    </source>
</evidence>
<dbReference type="InterPro" id="IPR022646">
    <property type="entry name" value="SecD/SecF_CS"/>
</dbReference>
<dbReference type="Gene3D" id="1.20.1640.10">
    <property type="entry name" value="Multidrug efflux transporter AcrB transmembrane domain"/>
    <property type="match status" value="1"/>
</dbReference>
<evidence type="ECO:0000259" key="11">
    <source>
        <dbReference type="Pfam" id="PF21760"/>
    </source>
</evidence>
<comment type="caution">
    <text evidence="9">Lacks conserved residue(s) required for the propagation of feature annotation.</text>
</comment>
<feature type="transmembrane region" description="Helical" evidence="9">
    <location>
        <begin position="371"/>
        <end position="388"/>
    </location>
</feature>
<dbReference type="Gene3D" id="3.30.1360.200">
    <property type="match status" value="1"/>
</dbReference>
<dbReference type="RefSeq" id="WP_311341119.1">
    <property type="nucleotide sequence ID" value="NZ_JAVRHS010000008.1"/>
</dbReference>
<dbReference type="PANTHER" id="PTHR30081:SF1">
    <property type="entry name" value="PROTEIN TRANSLOCASE SUBUNIT SECD"/>
    <property type="match status" value="1"/>
</dbReference>
<accession>A0ABU2ZKG4</accession>
<comment type="subcellular location">
    <subcellularLocation>
        <location evidence="1 9">Cell membrane</location>
        <topology evidence="1 9">Multi-pass membrane protein</topology>
    </subcellularLocation>
</comment>
<dbReference type="InterPro" id="IPR022813">
    <property type="entry name" value="SecD/SecF_arch_bac"/>
</dbReference>
<dbReference type="InterPro" id="IPR055344">
    <property type="entry name" value="SecD_SecF_C_bact"/>
</dbReference>
<comment type="function">
    <text evidence="9">Part of the Sec protein translocase complex. Interacts with the SecYEG preprotein conducting channel. SecDF uses the proton motive force (PMF) to complete protein translocation after the ATP-dependent function of SecA.</text>
</comment>
<evidence type="ECO:0000259" key="10">
    <source>
        <dbReference type="Pfam" id="PF02355"/>
    </source>
</evidence>
<dbReference type="NCBIfam" id="TIGR01129">
    <property type="entry name" value="secD"/>
    <property type="match status" value="1"/>
</dbReference>
<dbReference type="Pfam" id="PF02355">
    <property type="entry name" value="SecD_SecF_C"/>
    <property type="match status" value="1"/>
</dbReference>
<dbReference type="EMBL" id="JAVRHS010000008">
    <property type="protein sequence ID" value="MDT0576543.1"/>
    <property type="molecule type" value="Genomic_DNA"/>
</dbReference>
<evidence type="ECO:0000313" key="14">
    <source>
        <dbReference type="Proteomes" id="UP001259803"/>
    </source>
</evidence>
<keyword evidence="7 9" id="KW-0811">Translocation</keyword>
<evidence type="ECO:0000256" key="5">
    <source>
        <dbReference type="ARBA" id="ARBA00022927"/>
    </source>
</evidence>
<dbReference type="InterPro" id="IPR048631">
    <property type="entry name" value="SecD_1st"/>
</dbReference>
<proteinExistence type="inferred from homology"/>
<keyword evidence="2 9" id="KW-0813">Transport</keyword>
<evidence type="ECO:0000256" key="3">
    <source>
        <dbReference type="ARBA" id="ARBA00022475"/>
    </source>
</evidence>
<evidence type="ECO:0000256" key="9">
    <source>
        <dbReference type="HAMAP-Rule" id="MF_01463"/>
    </source>
</evidence>
<evidence type="ECO:0000259" key="12">
    <source>
        <dbReference type="Pfam" id="PF22599"/>
    </source>
</evidence>
<comment type="subunit">
    <text evidence="9">Forms a complex with SecF. Part of the essential Sec protein translocation apparatus which comprises SecA, SecYEG and auxiliary proteins SecDF-YajC and YidC.</text>
</comment>
<keyword evidence="4 9" id="KW-0812">Transmembrane</keyword>
<keyword evidence="6 9" id="KW-1133">Transmembrane helix</keyword>
<keyword evidence="3 9" id="KW-1003">Cell membrane</keyword>
<dbReference type="Proteomes" id="UP001259803">
    <property type="component" value="Unassembled WGS sequence"/>
</dbReference>
<dbReference type="Pfam" id="PF21760">
    <property type="entry name" value="SecD_1st"/>
    <property type="match status" value="1"/>
</dbReference>
<dbReference type="InterPro" id="IPR054384">
    <property type="entry name" value="SecDF_P1_head"/>
</dbReference>
<feature type="transmembrane region" description="Helical" evidence="9">
    <location>
        <begin position="469"/>
        <end position="488"/>
    </location>
</feature>
<dbReference type="NCBIfam" id="TIGR00916">
    <property type="entry name" value="2A0604s01"/>
    <property type="match status" value="1"/>
</dbReference>
<feature type="transmembrane region" description="Helical" evidence="9">
    <location>
        <begin position="421"/>
        <end position="441"/>
    </location>
</feature>
<feature type="domain" description="Protein export membrane protein SecD/SecF C-terminal" evidence="10">
    <location>
        <begin position="350"/>
        <end position="516"/>
    </location>
</feature>
<dbReference type="Gene3D" id="3.30.70.3400">
    <property type="match status" value="2"/>
</dbReference>
<evidence type="ECO:0000256" key="4">
    <source>
        <dbReference type="ARBA" id="ARBA00022692"/>
    </source>
</evidence>
<feature type="domain" description="SecDF P1 head subdomain" evidence="12">
    <location>
        <begin position="244"/>
        <end position="349"/>
    </location>
</feature>
<dbReference type="Pfam" id="PF22599">
    <property type="entry name" value="SecDF_P1_head"/>
    <property type="match status" value="1"/>
</dbReference>
<feature type="transmembrane region" description="Helical" evidence="9">
    <location>
        <begin position="395"/>
        <end position="415"/>
    </location>
</feature>